<keyword evidence="3" id="KW-1185">Reference proteome</keyword>
<dbReference type="AlphaFoldDB" id="A0A1H1MT65"/>
<accession>A0A1H1MT65</accession>
<organism evidence="2 3">
    <name type="scientific">Agrococcus carbonis</name>
    <dbReference type="NCBI Taxonomy" id="684552"/>
    <lineage>
        <taxon>Bacteria</taxon>
        <taxon>Bacillati</taxon>
        <taxon>Actinomycetota</taxon>
        <taxon>Actinomycetes</taxon>
        <taxon>Micrococcales</taxon>
        <taxon>Microbacteriaceae</taxon>
        <taxon>Agrococcus</taxon>
    </lineage>
</organism>
<name>A0A1H1MT65_9MICO</name>
<keyword evidence="1" id="KW-0472">Membrane</keyword>
<gene>
    <name evidence="2" type="ORF">SAMN04489719_1067</name>
</gene>
<keyword evidence="1" id="KW-0812">Transmembrane</keyword>
<reference evidence="3" key="1">
    <citation type="submission" date="2016-10" db="EMBL/GenBank/DDBJ databases">
        <authorList>
            <person name="Varghese N."/>
            <person name="Submissions S."/>
        </authorList>
    </citation>
    <scope>NUCLEOTIDE SEQUENCE [LARGE SCALE GENOMIC DNA]</scope>
    <source>
        <strain evidence="3">DSM 22965</strain>
    </source>
</reference>
<sequence length="98" mass="9817">MSLWLLLAAAVLQVIALVQQFSYLFAPRPGELALLIVITGVAVLVSLAGIACGIAGATTPGGRRTGVFGAALGIGLLVLFGAATSFGFGFLEALSTPV</sequence>
<dbReference type="STRING" id="684552.SAMN04489719_1067"/>
<proteinExistence type="predicted"/>
<dbReference type="Proteomes" id="UP000199649">
    <property type="component" value="Chromosome I"/>
</dbReference>
<evidence type="ECO:0000256" key="1">
    <source>
        <dbReference type="SAM" id="Phobius"/>
    </source>
</evidence>
<dbReference type="EMBL" id="LT629734">
    <property type="protein sequence ID" value="SDR89585.1"/>
    <property type="molecule type" value="Genomic_DNA"/>
</dbReference>
<evidence type="ECO:0000313" key="2">
    <source>
        <dbReference type="EMBL" id="SDR89585.1"/>
    </source>
</evidence>
<keyword evidence="1" id="KW-1133">Transmembrane helix</keyword>
<feature type="transmembrane region" description="Helical" evidence="1">
    <location>
        <begin position="67"/>
        <end position="91"/>
    </location>
</feature>
<feature type="transmembrane region" description="Helical" evidence="1">
    <location>
        <begin position="32"/>
        <end position="55"/>
    </location>
</feature>
<evidence type="ECO:0000313" key="3">
    <source>
        <dbReference type="Proteomes" id="UP000199649"/>
    </source>
</evidence>
<protein>
    <submittedName>
        <fullName evidence="2">Uncharacterized protein</fullName>
    </submittedName>
</protein>